<name>A0A667XKN7_9TELE</name>
<keyword evidence="3" id="KW-0862">Zinc</keyword>
<evidence type="ECO:0000313" key="6">
    <source>
        <dbReference type="Proteomes" id="UP000472263"/>
    </source>
</evidence>
<dbReference type="SMART" id="SM00589">
    <property type="entry name" value="PRY"/>
    <property type="match status" value="1"/>
</dbReference>
<dbReference type="InterPro" id="IPR001870">
    <property type="entry name" value="B30.2/SPRY"/>
</dbReference>
<organism evidence="5 6">
    <name type="scientific">Myripristis murdjan</name>
    <name type="common">pinecone soldierfish</name>
    <dbReference type="NCBI Taxonomy" id="586833"/>
    <lineage>
        <taxon>Eukaryota</taxon>
        <taxon>Metazoa</taxon>
        <taxon>Chordata</taxon>
        <taxon>Craniata</taxon>
        <taxon>Vertebrata</taxon>
        <taxon>Euteleostomi</taxon>
        <taxon>Actinopterygii</taxon>
        <taxon>Neopterygii</taxon>
        <taxon>Teleostei</taxon>
        <taxon>Neoteleostei</taxon>
        <taxon>Acanthomorphata</taxon>
        <taxon>Holocentriformes</taxon>
        <taxon>Holocentridae</taxon>
        <taxon>Myripristis</taxon>
    </lineage>
</organism>
<dbReference type="InterPro" id="IPR003877">
    <property type="entry name" value="SPRY_dom"/>
</dbReference>
<dbReference type="Proteomes" id="UP000472263">
    <property type="component" value="Chromosome 23"/>
</dbReference>
<dbReference type="PANTHER" id="PTHR25465">
    <property type="entry name" value="B-BOX DOMAIN CONTAINING"/>
    <property type="match status" value="1"/>
</dbReference>
<feature type="domain" description="B30.2/SPRY" evidence="4">
    <location>
        <begin position="21"/>
        <end position="216"/>
    </location>
</feature>
<dbReference type="PANTHER" id="PTHR25465:SF5">
    <property type="entry name" value="E3 UBIQUITIN_ISG15 LIGASE TRIM25-RELATED"/>
    <property type="match status" value="1"/>
</dbReference>
<dbReference type="InParanoid" id="A0A667XKN7"/>
<evidence type="ECO:0000256" key="3">
    <source>
        <dbReference type="ARBA" id="ARBA00022833"/>
    </source>
</evidence>
<evidence type="ECO:0000259" key="4">
    <source>
        <dbReference type="PROSITE" id="PS50188"/>
    </source>
</evidence>
<dbReference type="InterPro" id="IPR003879">
    <property type="entry name" value="Butyrophylin_SPRY"/>
</dbReference>
<dbReference type="InterPro" id="IPR006574">
    <property type="entry name" value="PRY"/>
</dbReference>
<dbReference type="InterPro" id="IPR051051">
    <property type="entry name" value="E3_ubiq-ligase_TRIM/RNF"/>
</dbReference>
<dbReference type="Ensembl" id="ENSMMDT00005015188.1">
    <property type="protein sequence ID" value="ENSMMDP00005014783.1"/>
    <property type="gene ID" value="ENSMMDG00005007563.1"/>
</dbReference>
<accession>A0A667XKN7</accession>
<reference evidence="5" key="2">
    <citation type="submission" date="2025-08" db="UniProtKB">
        <authorList>
            <consortium name="Ensembl"/>
        </authorList>
    </citation>
    <scope>IDENTIFICATION</scope>
</reference>
<reference evidence="5" key="1">
    <citation type="submission" date="2019-06" db="EMBL/GenBank/DDBJ databases">
        <authorList>
            <consortium name="Wellcome Sanger Institute Data Sharing"/>
        </authorList>
    </citation>
    <scope>NUCLEOTIDE SEQUENCE [LARGE SCALE GENOMIC DNA]</scope>
</reference>
<keyword evidence="6" id="KW-1185">Reference proteome</keyword>
<dbReference type="SMART" id="SM00449">
    <property type="entry name" value="SPRY"/>
    <property type="match status" value="1"/>
</dbReference>
<dbReference type="Gene3D" id="2.60.120.920">
    <property type="match status" value="1"/>
</dbReference>
<dbReference type="InterPro" id="IPR043136">
    <property type="entry name" value="B30.2/SPRY_sf"/>
</dbReference>
<evidence type="ECO:0000256" key="1">
    <source>
        <dbReference type="ARBA" id="ARBA00022723"/>
    </source>
</evidence>
<dbReference type="InterPro" id="IPR013320">
    <property type="entry name" value="ConA-like_dom_sf"/>
</dbReference>
<protein>
    <recommendedName>
        <fullName evidence="4">B30.2/SPRY domain-containing protein</fullName>
    </recommendedName>
</protein>
<evidence type="ECO:0000313" key="5">
    <source>
        <dbReference type="Ensembl" id="ENSMMDP00005014783.1"/>
    </source>
</evidence>
<proteinExistence type="predicted"/>
<dbReference type="PROSITE" id="PS50188">
    <property type="entry name" value="B302_SPRY"/>
    <property type="match status" value="1"/>
</dbReference>
<evidence type="ECO:0000256" key="2">
    <source>
        <dbReference type="ARBA" id="ARBA00022771"/>
    </source>
</evidence>
<keyword evidence="1" id="KW-0479">Metal-binding</keyword>
<dbReference type="GO" id="GO:0008270">
    <property type="term" value="F:zinc ion binding"/>
    <property type="evidence" value="ECO:0007669"/>
    <property type="project" value="UniProtKB-KW"/>
</dbReference>
<reference evidence="5" key="3">
    <citation type="submission" date="2025-09" db="UniProtKB">
        <authorList>
            <consortium name="Ensembl"/>
        </authorList>
    </citation>
    <scope>IDENTIFICATION</scope>
</reference>
<dbReference type="AlphaFoldDB" id="A0A667XKN7"/>
<dbReference type="SUPFAM" id="SSF49899">
    <property type="entry name" value="Concanavalin A-like lectins/glucanases"/>
    <property type="match status" value="1"/>
</dbReference>
<sequence>MWKLCVSSMLINQQIIKTTGVLDNNLLVFCVLFSPSDSSEVKLDTNTAHRNLVLSEDNRKVTSVRQKQPYPDHPERFDHWEQILCRDGLTGRCYWEVERKGGVHIAVTYRGIRRAGGGPDSCFGWNENSWSLICSDEGFSVSHNNIRTAIPVPSSSNRLAVYLDWPAGSLSFYSVSSDTLIHLHTFTSTFTEPLYPGFRVWSHGSSVSLLTHPVLK</sequence>
<dbReference type="GeneTree" id="ENSGT00940000154395"/>
<keyword evidence="2" id="KW-0863">Zinc-finger</keyword>
<dbReference type="PRINTS" id="PR01407">
    <property type="entry name" value="BUTYPHLNCDUF"/>
</dbReference>
<dbReference type="GO" id="GO:0005737">
    <property type="term" value="C:cytoplasm"/>
    <property type="evidence" value="ECO:0007669"/>
    <property type="project" value="UniProtKB-ARBA"/>
</dbReference>
<dbReference type="Pfam" id="PF13765">
    <property type="entry name" value="PRY"/>
    <property type="match status" value="1"/>
</dbReference>
<dbReference type="Pfam" id="PF00622">
    <property type="entry name" value="SPRY"/>
    <property type="match status" value="1"/>
</dbReference>
<dbReference type="CDD" id="cd16040">
    <property type="entry name" value="SPRY_PRY_SNTX"/>
    <property type="match status" value="1"/>
</dbReference>